<comment type="caution">
    <text evidence="1">The sequence shown here is derived from an EMBL/GenBank/DDBJ whole genome shotgun (WGS) entry which is preliminary data.</text>
</comment>
<keyword evidence="2" id="KW-1185">Reference proteome</keyword>
<evidence type="ECO:0000313" key="2">
    <source>
        <dbReference type="Proteomes" id="UP000326396"/>
    </source>
</evidence>
<proteinExistence type="predicted"/>
<dbReference type="Proteomes" id="UP000326396">
    <property type="component" value="Linkage Group LG18"/>
</dbReference>
<gene>
    <name evidence="1" type="ORF">E3N88_18596</name>
</gene>
<evidence type="ECO:0000313" key="1">
    <source>
        <dbReference type="EMBL" id="KAD4981925.1"/>
    </source>
</evidence>
<sequence length="155" mass="17444">MIMHTRSYKITKKRKGLEIVNLDDIDDLSVADLLQKAILKLFPDKEALDKQFEDIEDQKKIANTAEASDLAASKTTSVAETSKAGDAKELVQGKLRWEMKIEMLRSPDIKADNPKYFGILRWMDNEFHGEALIILSRNINNINMLGGGIMVHGEA</sequence>
<accession>A0A5N6NMK0</accession>
<dbReference type="AlphaFoldDB" id="A0A5N6NMK0"/>
<name>A0A5N6NMK0_9ASTR</name>
<protein>
    <submittedName>
        <fullName evidence="1">Uncharacterized protein</fullName>
    </submittedName>
</protein>
<reference evidence="1 2" key="1">
    <citation type="submission" date="2019-05" db="EMBL/GenBank/DDBJ databases">
        <title>Mikania micrantha, genome provides insights into the molecular mechanism of rapid growth.</title>
        <authorList>
            <person name="Liu B."/>
        </authorList>
    </citation>
    <scope>NUCLEOTIDE SEQUENCE [LARGE SCALE GENOMIC DNA]</scope>
    <source>
        <strain evidence="1">NLD-2019</strain>
        <tissue evidence="1">Leaf</tissue>
    </source>
</reference>
<dbReference type="EMBL" id="SZYD01000010">
    <property type="protein sequence ID" value="KAD4981925.1"/>
    <property type="molecule type" value="Genomic_DNA"/>
</dbReference>
<organism evidence="1 2">
    <name type="scientific">Mikania micrantha</name>
    <name type="common">bitter vine</name>
    <dbReference type="NCBI Taxonomy" id="192012"/>
    <lineage>
        <taxon>Eukaryota</taxon>
        <taxon>Viridiplantae</taxon>
        <taxon>Streptophyta</taxon>
        <taxon>Embryophyta</taxon>
        <taxon>Tracheophyta</taxon>
        <taxon>Spermatophyta</taxon>
        <taxon>Magnoliopsida</taxon>
        <taxon>eudicotyledons</taxon>
        <taxon>Gunneridae</taxon>
        <taxon>Pentapetalae</taxon>
        <taxon>asterids</taxon>
        <taxon>campanulids</taxon>
        <taxon>Asterales</taxon>
        <taxon>Asteraceae</taxon>
        <taxon>Asteroideae</taxon>
        <taxon>Heliantheae alliance</taxon>
        <taxon>Eupatorieae</taxon>
        <taxon>Mikania</taxon>
    </lineage>
</organism>